<keyword evidence="2" id="KW-0479">Metal-binding</keyword>
<evidence type="ECO:0000256" key="4">
    <source>
        <dbReference type="ARBA" id="ARBA00022833"/>
    </source>
</evidence>
<dbReference type="SMART" id="SM00849">
    <property type="entry name" value="Lactamase_B"/>
    <property type="match status" value="1"/>
</dbReference>
<evidence type="ECO:0000313" key="7">
    <source>
        <dbReference type="Proteomes" id="UP000017090"/>
    </source>
</evidence>
<dbReference type="Gene3D" id="3.60.15.10">
    <property type="entry name" value="Ribonuclease Z/Hydroxyacylglutathione hydrolase-like"/>
    <property type="match status" value="1"/>
</dbReference>
<accession>U7UK27</accession>
<dbReference type="Pfam" id="PF00753">
    <property type="entry name" value="Lactamase_B"/>
    <property type="match status" value="1"/>
</dbReference>
<dbReference type="CDD" id="cd06262">
    <property type="entry name" value="metallo-hydrolase-like_MBL-fold"/>
    <property type="match status" value="1"/>
</dbReference>
<name>U7UK27_9FIRM</name>
<comment type="caution">
    <text evidence="6">The sequence shown here is derived from an EMBL/GenBank/DDBJ whole genome shotgun (WGS) entry which is preliminary data.</text>
</comment>
<evidence type="ECO:0000259" key="5">
    <source>
        <dbReference type="SMART" id="SM00849"/>
    </source>
</evidence>
<dbReference type="OrthoDB" id="9802248at2"/>
<dbReference type="GO" id="GO:0016787">
    <property type="term" value="F:hydrolase activity"/>
    <property type="evidence" value="ECO:0007669"/>
    <property type="project" value="UniProtKB-KW"/>
</dbReference>
<gene>
    <name evidence="6" type="ORF">HMPREF1250_0750</name>
</gene>
<dbReference type="eggNOG" id="COG0491">
    <property type="taxonomic scope" value="Bacteria"/>
</dbReference>
<dbReference type="STRING" id="1111454.HMPREF1250_0750"/>
<evidence type="ECO:0000256" key="3">
    <source>
        <dbReference type="ARBA" id="ARBA00022801"/>
    </source>
</evidence>
<sequence length="224" mass="24886">MRFFPDAVLHCLVDPLTGSNGYVIAKDGEALIIDPNNFPLLQALLISQALCPKYVIITHEHCDHIAGLNQLRAQYSLIVISSKACSDGLQSTTANMTCMMESYLYFKSNGKVLTKYPRFTCAPADITFTDSYRFTWAAHQFSLLRIPGHTPGSICIMADKTYLFTGDYFIPGEEVITRLPGGDSAAYERKGKPLLRQLPENTWVYPGHGSSFLLTSKVKTDYGL</sequence>
<dbReference type="PANTHER" id="PTHR46233:SF3">
    <property type="entry name" value="HYDROXYACYLGLUTATHIONE HYDROLASE GLOC"/>
    <property type="match status" value="1"/>
</dbReference>
<evidence type="ECO:0000256" key="2">
    <source>
        <dbReference type="ARBA" id="ARBA00022723"/>
    </source>
</evidence>
<dbReference type="PANTHER" id="PTHR46233">
    <property type="entry name" value="HYDROXYACYLGLUTATHIONE HYDROLASE GLOC"/>
    <property type="match status" value="1"/>
</dbReference>
<dbReference type="RefSeq" id="WP_023053700.1">
    <property type="nucleotide sequence ID" value="NZ_AWXA01000034.1"/>
</dbReference>
<dbReference type="SUPFAM" id="SSF56281">
    <property type="entry name" value="Metallo-hydrolase/oxidoreductase"/>
    <property type="match status" value="1"/>
</dbReference>
<evidence type="ECO:0000313" key="6">
    <source>
        <dbReference type="EMBL" id="ERT59646.1"/>
    </source>
</evidence>
<keyword evidence="3" id="KW-0378">Hydrolase</keyword>
<keyword evidence="4" id="KW-0862">Zinc</keyword>
<dbReference type="InterPro" id="IPR001279">
    <property type="entry name" value="Metallo-B-lactamas"/>
</dbReference>
<keyword evidence="7" id="KW-1185">Reference proteome</keyword>
<comment type="cofactor">
    <cofactor evidence="1">
        <name>Zn(2+)</name>
        <dbReference type="ChEBI" id="CHEBI:29105"/>
    </cofactor>
</comment>
<feature type="domain" description="Metallo-beta-lactamase" evidence="5">
    <location>
        <begin position="18"/>
        <end position="208"/>
    </location>
</feature>
<dbReference type="PATRIC" id="fig|1111454.3.peg.1199"/>
<reference evidence="6 7" key="1">
    <citation type="submission" date="2013-09" db="EMBL/GenBank/DDBJ databases">
        <authorList>
            <person name="Durkin A.S."/>
            <person name="Haft D.R."/>
            <person name="McCorrison J."/>
            <person name="Torralba M."/>
            <person name="Gillis M."/>
            <person name="Haft D.H."/>
            <person name="Methe B."/>
            <person name="Sutton G."/>
            <person name="Nelson K.E."/>
        </authorList>
    </citation>
    <scope>NUCLEOTIDE SEQUENCE [LARGE SCALE GENOMIC DNA]</scope>
    <source>
        <strain evidence="6 7">BV3C16-1</strain>
    </source>
</reference>
<proteinExistence type="predicted"/>
<dbReference type="InterPro" id="IPR051453">
    <property type="entry name" value="MBL_Glyoxalase_II"/>
</dbReference>
<dbReference type="GO" id="GO:0046872">
    <property type="term" value="F:metal ion binding"/>
    <property type="evidence" value="ECO:0007669"/>
    <property type="project" value="UniProtKB-KW"/>
</dbReference>
<dbReference type="InterPro" id="IPR036866">
    <property type="entry name" value="RibonucZ/Hydroxyglut_hydro"/>
</dbReference>
<dbReference type="Proteomes" id="UP000017090">
    <property type="component" value="Unassembled WGS sequence"/>
</dbReference>
<dbReference type="EMBL" id="AWXA01000034">
    <property type="protein sequence ID" value="ERT59646.1"/>
    <property type="molecule type" value="Genomic_DNA"/>
</dbReference>
<organism evidence="6 7">
    <name type="scientific">Megasphaera vaginalis</name>
    <name type="common">ex Srinivasan et al. 2021</name>
    <dbReference type="NCBI Taxonomy" id="1111454"/>
    <lineage>
        <taxon>Bacteria</taxon>
        <taxon>Bacillati</taxon>
        <taxon>Bacillota</taxon>
        <taxon>Negativicutes</taxon>
        <taxon>Veillonellales</taxon>
        <taxon>Veillonellaceae</taxon>
        <taxon>Megasphaera</taxon>
    </lineage>
</organism>
<dbReference type="AlphaFoldDB" id="U7UK27"/>
<evidence type="ECO:0000256" key="1">
    <source>
        <dbReference type="ARBA" id="ARBA00001947"/>
    </source>
</evidence>
<protein>
    <submittedName>
        <fullName evidence="6">Metallo-beta-lactamase domain protein</fullName>
    </submittedName>
</protein>